<dbReference type="EMBL" id="WHWB01033415">
    <property type="protein sequence ID" value="KAJ7420025.1"/>
    <property type="molecule type" value="Genomic_DNA"/>
</dbReference>
<sequence>MGEVDYPQIRATICLYKKEDPGKSRATSLTSILGRVDLGKEKAGAQIFLEARHVINLPMLSTAKQDAKFTCQQAEGVE</sequence>
<dbReference type="Proteomes" id="UP001145742">
    <property type="component" value="Unassembled WGS sequence"/>
</dbReference>
<name>A0ABQ9DK04_9PASS</name>
<gene>
    <name evidence="1" type="ORF">WISP_50365</name>
</gene>
<evidence type="ECO:0000313" key="2">
    <source>
        <dbReference type="Proteomes" id="UP001145742"/>
    </source>
</evidence>
<reference evidence="1" key="1">
    <citation type="submission" date="2019-10" db="EMBL/GenBank/DDBJ databases">
        <authorList>
            <person name="Soares A.E.R."/>
            <person name="Aleixo A."/>
            <person name="Schneider P."/>
            <person name="Miyaki C.Y."/>
            <person name="Schneider M.P."/>
            <person name="Mello C."/>
            <person name="Vasconcelos A.T.R."/>
        </authorList>
    </citation>
    <scope>NUCLEOTIDE SEQUENCE</scope>
    <source>
        <tissue evidence="1">Muscle</tissue>
    </source>
</reference>
<organism evidence="1 2">
    <name type="scientific">Willisornis vidua</name>
    <name type="common">Xingu scale-backed antbird</name>
    <dbReference type="NCBI Taxonomy" id="1566151"/>
    <lineage>
        <taxon>Eukaryota</taxon>
        <taxon>Metazoa</taxon>
        <taxon>Chordata</taxon>
        <taxon>Craniata</taxon>
        <taxon>Vertebrata</taxon>
        <taxon>Euteleostomi</taxon>
        <taxon>Archelosauria</taxon>
        <taxon>Archosauria</taxon>
        <taxon>Dinosauria</taxon>
        <taxon>Saurischia</taxon>
        <taxon>Theropoda</taxon>
        <taxon>Coelurosauria</taxon>
        <taxon>Aves</taxon>
        <taxon>Neognathae</taxon>
        <taxon>Neoaves</taxon>
        <taxon>Telluraves</taxon>
        <taxon>Australaves</taxon>
        <taxon>Passeriformes</taxon>
        <taxon>Thamnophilidae</taxon>
        <taxon>Willisornis</taxon>
    </lineage>
</organism>
<protein>
    <submittedName>
        <fullName evidence="1">Uncharacterized protein</fullName>
    </submittedName>
</protein>
<accession>A0ABQ9DK04</accession>
<comment type="caution">
    <text evidence="1">The sequence shown here is derived from an EMBL/GenBank/DDBJ whole genome shotgun (WGS) entry which is preliminary data.</text>
</comment>
<keyword evidence="2" id="KW-1185">Reference proteome</keyword>
<proteinExistence type="predicted"/>
<evidence type="ECO:0000313" key="1">
    <source>
        <dbReference type="EMBL" id="KAJ7420025.1"/>
    </source>
</evidence>